<dbReference type="InterPro" id="IPR036928">
    <property type="entry name" value="AS_sf"/>
</dbReference>
<sequence>MSPNCTNNSPSPDRLDLLQTSIQQVQALLKNGNITSVQLVNTYLDRIERDNIDGMELRAVIQLAPKESVLKIAKQMDEERSSGNIRGELHGIPILVKDNIAAAHELGVDTTAGSIALSGSIELSSLPRPS</sequence>
<dbReference type="PANTHER" id="PTHR42678">
    <property type="entry name" value="AMIDASE"/>
    <property type="match status" value="1"/>
</dbReference>
<dbReference type="SUPFAM" id="SSF75304">
    <property type="entry name" value="Amidase signature (AS) enzymes"/>
    <property type="match status" value="1"/>
</dbReference>
<dbReference type="PANTHER" id="PTHR42678:SF34">
    <property type="entry name" value="OS04G0183300 PROTEIN"/>
    <property type="match status" value="1"/>
</dbReference>
<dbReference type="RefSeq" id="XP_062788837.1">
    <property type="nucleotide sequence ID" value="XM_062932786.1"/>
</dbReference>
<feature type="domain" description="Amidase" evidence="1">
    <location>
        <begin position="39"/>
        <end position="121"/>
    </location>
</feature>
<dbReference type="GeneID" id="87953157"/>
<evidence type="ECO:0000259" key="1">
    <source>
        <dbReference type="Pfam" id="PF01425"/>
    </source>
</evidence>
<organism evidence="2 3">
    <name type="scientific">Kwoniella shivajii</name>
    <dbReference type="NCBI Taxonomy" id="564305"/>
    <lineage>
        <taxon>Eukaryota</taxon>
        <taxon>Fungi</taxon>
        <taxon>Dikarya</taxon>
        <taxon>Basidiomycota</taxon>
        <taxon>Agaricomycotina</taxon>
        <taxon>Tremellomycetes</taxon>
        <taxon>Tremellales</taxon>
        <taxon>Cryptococcaceae</taxon>
        <taxon>Kwoniella</taxon>
    </lineage>
</organism>
<accession>A0ABZ1CRV5</accession>
<dbReference type="InterPro" id="IPR023631">
    <property type="entry name" value="Amidase_dom"/>
</dbReference>
<proteinExistence type="predicted"/>
<dbReference type="Pfam" id="PF01425">
    <property type="entry name" value="Amidase"/>
    <property type="match status" value="1"/>
</dbReference>
<dbReference type="EMBL" id="CP141881">
    <property type="protein sequence ID" value="WRT64097.1"/>
    <property type="molecule type" value="Genomic_DNA"/>
</dbReference>
<evidence type="ECO:0000313" key="2">
    <source>
        <dbReference type="EMBL" id="WRT64097.1"/>
    </source>
</evidence>
<name>A0ABZ1CRV5_9TREE</name>
<dbReference type="Gene3D" id="3.90.1300.10">
    <property type="entry name" value="Amidase signature (AS) domain"/>
    <property type="match status" value="1"/>
</dbReference>
<keyword evidence="3" id="KW-1185">Reference proteome</keyword>
<evidence type="ECO:0000313" key="3">
    <source>
        <dbReference type="Proteomes" id="UP001329825"/>
    </source>
</evidence>
<protein>
    <recommendedName>
        <fullName evidence="1">Amidase domain-containing protein</fullName>
    </recommendedName>
</protein>
<dbReference type="Proteomes" id="UP001329825">
    <property type="component" value="Chromosome 1"/>
</dbReference>
<reference evidence="2 3" key="1">
    <citation type="submission" date="2024-01" db="EMBL/GenBank/DDBJ databases">
        <title>Comparative genomics of Cryptococcus and Kwoniella reveals pathogenesis evolution and contrasting modes of karyotype evolution via chromosome fusion or intercentromeric recombination.</title>
        <authorList>
            <person name="Coelho M.A."/>
            <person name="David-Palma M."/>
            <person name="Shea T."/>
            <person name="Bowers K."/>
            <person name="McGinley-Smith S."/>
            <person name="Mohammad A.W."/>
            <person name="Gnirke A."/>
            <person name="Yurkov A.M."/>
            <person name="Nowrousian M."/>
            <person name="Sun S."/>
            <person name="Cuomo C.A."/>
            <person name="Heitman J."/>
        </authorList>
    </citation>
    <scope>NUCLEOTIDE SEQUENCE [LARGE SCALE GENOMIC DNA]</scope>
    <source>
        <strain evidence="2">CBS 11374</strain>
    </source>
</reference>
<gene>
    <name evidence="2" type="ORF">IL334_001026</name>
</gene>